<dbReference type="Pfam" id="PF00005">
    <property type="entry name" value="ABC_tran"/>
    <property type="match status" value="1"/>
</dbReference>
<dbReference type="SUPFAM" id="SSF52540">
    <property type="entry name" value="P-loop containing nucleoside triphosphate hydrolases"/>
    <property type="match status" value="1"/>
</dbReference>
<dbReference type="PROSITE" id="PS00211">
    <property type="entry name" value="ABC_TRANSPORTER_1"/>
    <property type="match status" value="1"/>
</dbReference>
<evidence type="ECO:0000256" key="4">
    <source>
        <dbReference type="ARBA" id="ARBA00022840"/>
    </source>
</evidence>
<name>A0A916XNI4_9HYPH</name>
<evidence type="ECO:0000313" key="7">
    <source>
        <dbReference type="EMBL" id="GGC89483.1"/>
    </source>
</evidence>
<dbReference type="InterPro" id="IPR003439">
    <property type="entry name" value="ABC_transporter-like_ATP-bd"/>
</dbReference>
<dbReference type="PROSITE" id="PS50893">
    <property type="entry name" value="ABC_TRANSPORTER_2"/>
    <property type="match status" value="1"/>
</dbReference>
<dbReference type="RefSeq" id="WP_188612295.1">
    <property type="nucleotide sequence ID" value="NZ_BMGG01000011.1"/>
</dbReference>
<sequence length="244" mass="25705">MLSVSGLTLSHGAAVAVRDVSFEVREHEVTVLLGANGAGKTTIMMALSGLLPVRAGDIRLDGHRITGAGNDRLVGLGIVQVPQGRQVFPGMTVRENLELGAFLRRDRNVGTDLDRIFAHFPKLAERTGQTAGTLSGGEQQMLAIGRALMGKPRLLLLDEPSLGLAPVIVDAVYDIVAELVRDGLTILLAEQNVAKALSVAARGFVLENGTVIASGSGAELAATDFVHRAYLGSSDDDLPHDAER</sequence>
<dbReference type="InterPro" id="IPR017871">
    <property type="entry name" value="ABC_transporter-like_CS"/>
</dbReference>
<dbReference type="PANTHER" id="PTHR43820:SF4">
    <property type="entry name" value="HIGH-AFFINITY BRANCHED-CHAIN AMINO ACID TRANSPORT ATP-BINDING PROTEIN LIVF"/>
    <property type="match status" value="1"/>
</dbReference>
<dbReference type="AlphaFoldDB" id="A0A916XNI4"/>
<comment type="similarity">
    <text evidence="1">Belongs to the ABC transporter superfamily.</text>
</comment>
<dbReference type="Gene3D" id="3.40.50.300">
    <property type="entry name" value="P-loop containing nucleotide triphosphate hydrolases"/>
    <property type="match status" value="1"/>
</dbReference>
<reference evidence="7" key="1">
    <citation type="journal article" date="2014" name="Int. J. Syst. Evol. Microbiol.">
        <title>Complete genome sequence of Corynebacterium casei LMG S-19264T (=DSM 44701T), isolated from a smear-ripened cheese.</title>
        <authorList>
            <consortium name="US DOE Joint Genome Institute (JGI-PGF)"/>
            <person name="Walter F."/>
            <person name="Albersmeier A."/>
            <person name="Kalinowski J."/>
            <person name="Ruckert C."/>
        </authorList>
    </citation>
    <scope>NUCLEOTIDE SEQUENCE</scope>
    <source>
        <strain evidence="7">CGMCC 1.12919</strain>
    </source>
</reference>
<keyword evidence="8" id="KW-1185">Reference proteome</keyword>
<evidence type="ECO:0000256" key="1">
    <source>
        <dbReference type="ARBA" id="ARBA00005417"/>
    </source>
</evidence>
<accession>A0A916XNI4</accession>
<dbReference type="GO" id="GO:0015807">
    <property type="term" value="P:L-amino acid transport"/>
    <property type="evidence" value="ECO:0007669"/>
    <property type="project" value="TreeGrafter"/>
</dbReference>
<keyword evidence="5" id="KW-0029">Amino-acid transport</keyword>
<dbReference type="EMBL" id="BMGG01000011">
    <property type="protein sequence ID" value="GGC89483.1"/>
    <property type="molecule type" value="Genomic_DNA"/>
</dbReference>
<keyword evidence="2" id="KW-0813">Transport</keyword>
<reference evidence="7" key="2">
    <citation type="submission" date="2020-09" db="EMBL/GenBank/DDBJ databases">
        <authorList>
            <person name="Sun Q."/>
            <person name="Zhou Y."/>
        </authorList>
    </citation>
    <scope>NUCLEOTIDE SEQUENCE</scope>
    <source>
        <strain evidence="7">CGMCC 1.12919</strain>
    </source>
</reference>
<protein>
    <submittedName>
        <fullName evidence="7">ABC transporter ATP-binding protein</fullName>
    </submittedName>
</protein>
<gene>
    <name evidence="7" type="primary">livF</name>
    <name evidence="7" type="ORF">GCM10010994_54150</name>
</gene>
<evidence type="ECO:0000259" key="6">
    <source>
        <dbReference type="PROSITE" id="PS50893"/>
    </source>
</evidence>
<dbReference type="CDD" id="cd03224">
    <property type="entry name" value="ABC_TM1139_LivF_branched"/>
    <property type="match status" value="1"/>
</dbReference>
<dbReference type="Proteomes" id="UP000637002">
    <property type="component" value="Unassembled WGS sequence"/>
</dbReference>
<organism evidence="7 8">
    <name type="scientific">Chelatococcus reniformis</name>
    <dbReference type="NCBI Taxonomy" id="1494448"/>
    <lineage>
        <taxon>Bacteria</taxon>
        <taxon>Pseudomonadati</taxon>
        <taxon>Pseudomonadota</taxon>
        <taxon>Alphaproteobacteria</taxon>
        <taxon>Hyphomicrobiales</taxon>
        <taxon>Chelatococcaceae</taxon>
        <taxon>Chelatococcus</taxon>
    </lineage>
</organism>
<feature type="domain" description="ABC transporter" evidence="6">
    <location>
        <begin position="2"/>
        <end position="233"/>
    </location>
</feature>
<evidence type="ECO:0000256" key="5">
    <source>
        <dbReference type="ARBA" id="ARBA00022970"/>
    </source>
</evidence>
<evidence type="ECO:0000256" key="3">
    <source>
        <dbReference type="ARBA" id="ARBA00022741"/>
    </source>
</evidence>
<dbReference type="InterPro" id="IPR027417">
    <property type="entry name" value="P-loop_NTPase"/>
</dbReference>
<keyword evidence="4 7" id="KW-0067">ATP-binding</keyword>
<dbReference type="SMART" id="SM00382">
    <property type="entry name" value="AAA"/>
    <property type="match status" value="1"/>
</dbReference>
<dbReference type="InterPro" id="IPR052156">
    <property type="entry name" value="BCAA_Transport_ATP-bd_LivF"/>
</dbReference>
<dbReference type="GO" id="GO:0005524">
    <property type="term" value="F:ATP binding"/>
    <property type="evidence" value="ECO:0007669"/>
    <property type="project" value="UniProtKB-KW"/>
</dbReference>
<dbReference type="GO" id="GO:0016887">
    <property type="term" value="F:ATP hydrolysis activity"/>
    <property type="evidence" value="ECO:0007669"/>
    <property type="project" value="InterPro"/>
</dbReference>
<evidence type="ECO:0000313" key="8">
    <source>
        <dbReference type="Proteomes" id="UP000637002"/>
    </source>
</evidence>
<dbReference type="InterPro" id="IPR003593">
    <property type="entry name" value="AAA+_ATPase"/>
</dbReference>
<keyword evidence="3" id="KW-0547">Nucleotide-binding</keyword>
<comment type="caution">
    <text evidence="7">The sequence shown here is derived from an EMBL/GenBank/DDBJ whole genome shotgun (WGS) entry which is preliminary data.</text>
</comment>
<dbReference type="PANTHER" id="PTHR43820">
    <property type="entry name" value="HIGH-AFFINITY BRANCHED-CHAIN AMINO ACID TRANSPORT ATP-BINDING PROTEIN LIVF"/>
    <property type="match status" value="1"/>
</dbReference>
<dbReference type="GO" id="GO:0015658">
    <property type="term" value="F:branched-chain amino acid transmembrane transporter activity"/>
    <property type="evidence" value="ECO:0007669"/>
    <property type="project" value="TreeGrafter"/>
</dbReference>
<evidence type="ECO:0000256" key="2">
    <source>
        <dbReference type="ARBA" id="ARBA00022448"/>
    </source>
</evidence>
<proteinExistence type="inferred from homology"/>